<feature type="non-terminal residue" evidence="1">
    <location>
        <position position="225"/>
    </location>
</feature>
<evidence type="ECO:0000313" key="1">
    <source>
        <dbReference type="EMBL" id="KKK56636.1"/>
    </source>
</evidence>
<protein>
    <submittedName>
        <fullName evidence="1">Uncharacterized protein</fullName>
    </submittedName>
</protein>
<accession>A0A0F8Z980</accession>
<name>A0A0F8Z980_9ZZZZ</name>
<organism evidence="1">
    <name type="scientific">marine sediment metagenome</name>
    <dbReference type="NCBI Taxonomy" id="412755"/>
    <lineage>
        <taxon>unclassified sequences</taxon>
        <taxon>metagenomes</taxon>
        <taxon>ecological metagenomes</taxon>
    </lineage>
</organism>
<sequence>MATKVGIFMIADGLEVEDIGGRVTPDGTIEKLDRVGNLNVALSFWGIIKNPANNFNLIDELKHFDSTLKEDDNILTVSEKIKIFFEELAILDEEDNLGFHLCGYIDDKAFIHHVHHITGFEENYFKNEDSQQEFQGSERFIEYPILFNGDNIIPNLFVNLLRSFGDQIVYEEFNKEQAKEFLMFLMETAIKLQNFSLKSSEFGKLIGYPLRFCEITRDNIMIEEI</sequence>
<comment type="caution">
    <text evidence="1">The sequence shown here is derived from an EMBL/GenBank/DDBJ whole genome shotgun (WGS) entry which is preliminary data.</text>
</comment>
<reference evidence="1" key="1">
    <citation type="journal article" date="2015" name="Nature">
        <title>Complex archaea that bridge the gap between prokaryotes and eukaryotes.</title>
        <authorList>
            <person name="Spang A."/>
            <person name="Saw J.H."/>
            <person name="Jorgensen S.L."/>
            <person name="Zaremba-Niedzwiedzka K."/>
            <person name="Martijn J."/>
            <person name="Lind A.E."/>
            <person name="van Eijk R."/>
            <person name="Schleper C."/>
            <person name="Guy L."/>
            <person name="Ettema T.J."/>
        </authorList>
    </citation>
    <scope>NUCLEOTIDE SEQUENCE</scope>
</reference>
<gene>
    <name evidence="1" type="ORF">LCGC14_3062550</name>
</gene>
<dbReference type="AlphaFoldDB" id="A0A0F8Z980"/>
<dbReference type="EMBL" id="LAZR01064894">
    <property type="protein sequence ID" value="KKK56636.1"/>
    <property type="molecule type" value="Genomic_DNA"/>
</dbReference>
<proteinExistence type="predicted"/>